<dbReference type="FunFam" id="3.40.50.300:FF:000683">
    <property type="entry name" value="Abc transporter f family member 1"/>
    <property type="match status" value="1"/>
</dbReference>
<evidence type="ECO:0000256" key="1">
    <source>
        <dbReference type="ARBA" id="ARBA00011054"/>
    </source>
</evidence>
<dbReference type="InterPro" id="IPR032781">
    <property type="entry name" value="ABC_tran_Xtn"/>
</dbReference>
<evidence type="ECO:0000256" key="3">
    <source>
        <dbReference type="ARBA" id="ARBA00022741"/>
    </source>
</evidence>
<accession>A0A7J7KNX8</accession>
<feature type="domain" description="ABC transporter" evidence="6">
    <location>
        <begin position="87"/>
        <end position="329"/>
    </location>
</feature>
<feature type="domain" description="ABC transporter" evidence="6">
    <location>
        <begin position="382"/>
        <end position="599"/>
    </location>
</feature>
<protein>
    <submittedName>
        <fullName evidence="7">ABCF2</fullName>
    </submittedName>
</protein>
<dbReference type="PROSITE" id="PS00211">
    <property type="entry name" value="ABC_TRANSPORTER_1"/>
    <property type="match status" value="1"/>
</dbReference>
<dbReference type="InterPro" id="IPR003593">
    <property type="entry name" value="AAA+_ATPase"/>
</dbReference>
<keyword evidence="8" id="KW-1185">Reference proteome</keyword>
<name>A0A7J7KNX8_BUGNE</name>
<comment type="similarity">
    <text evidence="1">Belongs to the ABC transporter superfamily. ABCF family. EF3 subfamily.</text>
</comment>
<dbReference type="InterPro" id="IPR027417">
    <property type="entry name" value="P-loop_NTPase"/>
</dbReference>
<evidence type="ECO:0000313" key="8">
    <source>
        <dbReference type="Proteomes" id="UP000593567"/>
    </source>
</evidence>
<dbReference type="InterPro" id="IPR003439">
    <property type="entry name" value="ABC_transporter-like_ATP-bd"/>
</dbReference>
<comment type="caution">
    <text evidence="7">The sequence shown here is derived from an EMBL/GenBank/DDBJ whole genome shotgun (WGS) entry which is preliminary data.</text>
</comment>
<evidence type="ECO:0000256" key="2">
    <source>
        <dbReference type="ARBA" id="ARBA00022737"/>
    </source>
</evidence>
<dbReference type="SUPFAM" id="SSF52540">
    <property type="entry name" value="P-loop containing nucleoside triphosphate hydrolases"/>
    <property type="match status" value="2"/>
</dbReference>
<evidence type="ECO:0000256" key="4">
    <source>
        <dbReference type="ARBA" id="ARBA00022840"/>
    </source>
</evidence>
<dbReference type="GO" id="GO:0005524">
    <property type="term" value="F:ATP binding"/>
    <property type="evidence" value="ECO:0007669"/>
    <property type="project" value="UniProtKB-KW"/>
</dbReference>
<dbReference type="PANTHER" id="PTHR19211:SF15">
    <property type="entry name" value="ATP-BINDING CASSETTE SUB-FAMILY F MEMBER 2"/>
    <property type="match status" value="1"/>
</dbReference>
<dbReference type="FunFam" id="3.40.50.300:FF:000104">
    <property type="entry name" value="ATP-binding cassette sub-family F member 3"/>
    <property type="match status" value="1"/>
</dbReference>
<dbReference type="EMBL" id="VXIV02000202">
    <property type="protein sequence ID" value="KAF6039876.1"/>
    <property type="molecule type" value="Genomic_DNA"/>
</dbReference>
<dbReference type="GO" id="GO:0016887">
    <property type="term" value="F:ATP hydrolysis activity"/>
    <property type="evidence" value="ECO:0007669"/>
    <property type="project" value="InterPro"/>
</dbReference>
<sequence length="603" mass="67649">MPSDAKARRAASKKKAALNRKQALNGGDGGVSSEASSLNGDSAPVTPAMSANNSTNNLAAMVGDLDLQAAARAVTGVLASHPDARDVQISSLSISFHGAELLTDTNCELNMGRRYGLIGANGCGKSSLLSVLGNREVPIPDHVDIFHLKREMPPSDKTALECVMEVDQTRLYLEKEAEELAVKTDDDQAHDRLMEIYERLDELEADKALVRAGKILFGLGFSKQMQHTAVKNFSGGWRMRISLARALFISPALLLLDEPTNHLDLEACVWLEQELRNYKRILVLISHSQDFLNGVCTNIIHMTKKKLQYFGGNYDSFVQTKAEMDENQQKRYKKEQDEIAHMKSKEKTLKKMVDAGLTERVTSDKTLMFYFYECGKVPPPVIMVQNVDFRYSEDKPFIYKDLDFGFDLDTRLALVGPNGAGKSTLLKLIAGELHPTTGLIRTNPHVKIGRYHQHLAENLDMDLSALEFMMKEFPEVKERDEMRKIIGRYGLSGQQQMCPIRNLSDGQRCRVAFSWLSWQTPHILLLDEPTNHLDIETIDSLANAINLFDGGMILVSHDFRLISQVAQEIWVCENQKVTKWEGDIFSYKEALVKRVNKELASKA</sequence>
<keyword evidence="4" id="KW-0067">ATP-binding</keyword>
<feature type="region of interest" description="Disordered" evidence="5">
    <location>
        <begin position="1"/>
        <end position="51"/>
    </location>
</feature>
<keyword evidence="3" id="KW-0547">Nucleotide-binding</keyword>
<gene>
    <name evidence="7" type="ORF">EB796_001819</name>
</gene>
<dbReference type="InterPro" id="IPR017871">
    <property type="entry name" value="ABC_transporter-like_CS"/>
</dbReference>
<dbReference type="Pfam" id="PF00005">
    <property type="entry name" value="ABC_tran"/>
    <property type="match status" value="2"/>
</dbReference>
<evidence type="ECO:0000313" key="7">
    <source>
        <dbReference type="EMBL" id="KAF6039876.1"/>
    </source>
</evidence>
<dbReference type="PANTHER" id="PTHR19211">
    <property type="entry name" value="ATP-BINDING TRANSPORT PROTEIN-RELATED"/>
    <property type="match status" value="1"/>
</dbReference>
<dbReference type="CDD" id="cd03221">
    <property type="entry name" value="ABCF_EF-3"/>
    <property type="match status" value="2"/>
</dbReference>
<dbReference type="InterPro" id="IPR050611">
    <property type="entry name" value="ABCF"/>
</dbReference>
<dbReference type="Proteomes" id="UP000593567">
    <property type="component" value="Unassembled WGS sequence"/>
</dbReference>
<feature type="compositionally biased region" description="Basic residues" evidence="5">
    <location>
        <begin position="8"/>
        <end position="18"/>
    </location>
</feature>
<dbReference type="Pfam" id="PF12848">
    <property type="entry name" value="ABC_tran_Xtn"/>
    <property type="match status" value="1"/>
</dbReference>
<proteinExistence type="inferred from homology"/>
<reference evidence="7" key="1">
    <citation type="submission" date="2020-06" db="EMBL/GenBank/DDBJ databases">
        <title>Draft genome of Bugula neritina, a colonial animal packing powerful symbionts and potential medicines.</title>
        <authorList>
            <person name="Rayko M."/>
        </authorList>
    </citation>
    <scope>NUCLEOTIDE SEQUENCE [LARGE SCALE GENOMIC DNA]</scope>
    <source>
        <strain evidence="7">Kwan_BN1</strain>
    </source>
</reference>
<dbReference type="SMART" id="SM00382">
    <property type="entry name" value="AAA"/>
    <property type="match status" value="2"/>
</dbReference>
<evidence type="ECO:0000256" key="5">
    <source>
        <dbReference type="SAM" id="MobiDB-lite"/>
    </source>
</evidence>
<dbReference type="OrthoDB" id="2110130at2759"/>
<evidence type="ECO:0000259" key="6">
    <source>
        <dbReference type="PROSITE" id="PS50893"/>
    </source>
</evidence>
<dbReference type="AlphaFoldDB" id="A0A7J7KNX8"/>
<organism evidence="7 8">
    <name type="scientific">Bugula neritina</name>
    <name type="common">Brown bryozoan</name>
    <name type="synonym">Sertularia neritina</name>
    <dbReference type="NCBI Taxonomy" id="10212"/>
    <lineage>
        <taxon>Eukaryota</taxon>
        <taxon>Metazoa</taxon>
        <taxon>Spiralia</taxon>
        <taxon>Lophotrochozoa</taxon>
        <taxon>Bryozoa</taxon>
        <taxon>Gymnolaemata</taxon>
        <taxon>Cheilostomatida</taxon>
        <taxon>Flustrina</taxon>
        <taxon>Buguloidea</taxon>
        <taxon>Bugulidae</taxon>
        <taxon>Bugula</taxon>
    </lineage>
</organism>
<keyword evidence="2" id="KW-0677">Repeat</keyword>
<dbReference type="Gene3D" id="3.40.50.300">
    <property type="entry name" value="P-loop containing nucleotide triphosphate hydrolases"/>
    <property type="match status" value="2"/>
</dbReference>
<dbReference type="PROSITE" id="PS50893">
    <property type="entry name" value="ABC_TRANSPORTER_2"/>
    <property type="match status" value="2"/>
</dbReference>